<feature type="active site" description="Nucleophile" evidence="4">
    <location>
        <position position="81"/>
    </location>
</feature>
<evidence type="ECO:0000256" key="1">
    <source>
        <dbReference type="ARBA" id="ARBA00007953"/>
    </source>
</evidence>
<evidence type="ECO:0000256" key="2">
    <source>
        <dbReference type="ARBA" id="ARBA00022694"/>
    </source>
</evidence>
<dbReference type="AlphaFoldDB" id="A0A7U6GJK5"/>
<dbReference type="Gene3D" id="3.30.2350.20">
    <property type="entry name" value="TruD, catalytic domain"/>
    <property type="match status" value="1"/>
</dbReference>
<comment type="similarity">
    <text evidence="1 4">Belongs to the pseudouridine synthase TruD family.</text>
</comment>
<dbReference type="EMBL" id="AP012273">
    <property type="protein sequence ID" value="BAO44807.1"/>
    <property type="molecule type" value="Genomic_DNA"/>
</dbReference>
<comment type="function">
    <text evidence="4">Responsible for synthesis of pseudouridine from uracil-13 in transfer RNAs.</text>
</comment>
<evidence type="ECO:0000256" key="4">
    <source>
        <dbReference type="HAMAP-Rule" id="MF_01082"/>
    </source>
</evidence>
<feature type="domain" description="TRUD" evidence="5">
    <location>
        <begin position="157"/>
        <end position="305"/>
    </location>
</feature>
<dbReference type="PANTHER" id="PTHR47811:SF1">
    <property type="entry name" value="TRNA PSEUDOURIDINE SYNTHASE D"/>
    <property type="match status" value="1"/>
</dbReference>
<dbReference type="NCBIfam" id="NF002153">
    <property type="entry name" value="PRK00984.1-2"/>
    <property type="match status" value="1"/>
</dbReference>
<dbReference type="InterPro" id="IPR001656">
    <property type="entry name" value="PsdUridine_synth_TruD"/>
</dbReference>
<dbReference type="Proteomes" id="UP000031631">
    <property type="component" value="Chromosome"/>
</dbReference>
<evidence type="ECO:0000259" key="5">
    <source>
        <dbReference type="PROSITE" id="PS50984"/>
    </source>
</evidence>
<evidence type="ECO:0000256" key="3">
    <source>
        <dbReference type="ARBA" id="ARBA00023235"/>
    </source>
</evidence>
<dbReference type="GO" id="GO:0003723">
    <property type="term" value="F:RNA binding"/>
    <property type="evidence" value="ECO:0007669"/>
    <property type="project" value="InterPro"/>
</dbReference>
<dbReference type="GO" id="GO:0005829">
    <property type="term" value="C:cytosol"/>
    <property type="evidence" value="ECO:0007669"/>
    <property type="project" value="TreeGrafter"/>
</dbReference>
<comment type="catalytic activity">
    <reaction evidence="4">
        <text>uridine(13) in tRNA = pseudouridine(13) in tRNA</text>
        <dbReference type="Rhea" id="RHEA:42540"/>
        <dbReference type="Rhea" id="RHEA-COMP:10105"/>
        <dbReference type="Rhea" id="RHEA-COMP:10106"/>
        <dbReference type="ChEBI" id="CHEBI:65314"/>
        <dbReference type="ChEBI" id="CHEBI:65315"/>
        <dbReference type="EC" id="5.4.99.27"/>
    </reaction>
</comment>
<keyword evidence="3 4" id="KW-0413">Isomerase</keyword>
<dbReference type="OrthoDB" id="1550679at2"/>
<dbReference type="InterPro" id="IPR011760">
    <property type="entry name" value="PsdUridine_synth_TruD_insert"/>
</dbReference>
<dbReference type="SUPFAM" id="SSF55120">
    <property type="entry name" value="Pseudouridine synthase"/>
    <property type="match status" value="1"/>
</dbReference>
<dbReference type="InterPro" id="IPR020119">
    <property type="entry name" value="PsdUridine_synth_TruD_CS"/>
</dbReference>
<dbReference type="GO" id="GO:0031119">
    <property type="term" value="P:tRNA pseudouridine synthesis"/>
    <property type="evidence" value="ECO:0007669"/>
    <property type="project" value="UniProtKB-UniRule"/>
</dbReference>
<dbReference type="InterPro" id="IPR050170">
    <property type="entry name" value="TruD_pseudoU_synthase"/>
</dbReference>
<dbReference type="NCBIfam" id="TIGR00094">
    <property type="entry name" value="tRNA_TruD_broad"/>
    <property type="match status" value="1"/>
</dbReference>
<dbReference type="EC" id="5.4.99.27" evidence="4"/>
<protein>
    <recommendedName>
        <fullName evidence="4">tRNA pseudouridine synthase D</fullName>
        <ecNumber evidence="4">5.4.99.27</ecNumber>
    </recommendedName>
    <alternativeName>
        <fullName evidence="4">tRNA pseudouridine(13) synthase</fullName>
    </alternativeName>
    <alternativeName>
        <fullName evidence="4">tRNA pseudouridylate synthase D</fullName>
    </alternativeName>
    <alternativeName>
        <fullName evidence="4">tRNA-uridine isomerase D</fullName>
    </alternativeName>
</protein>
<gene>
    <name evidence="4" type="primary">truD</name>
    <name evidence="6" type="ORF">TBH_C1892</name>
</gene>
<dbReference type="InterPro" id="IPR020103">
    <property type="entry name" value="PsdUridine_synth_cat_dom_sf"/>
</dbReference>
<dbReference type="CDD" id="cd02575">
    <property type="entry name" value="PseudoU_synth_EcTruD"/>
    <property type="match status" value="1"/>
</dbReference>
<dbReference type="InterPro" id="IPR043165">
    <property type="entry name" value="TruD_insert_sf"/>
</dbReference>
<evidence type="ECO:0000313" key="7">
    <source>
        <dbReference type="Proteomes" id="UP000031631"/>
    </source>
</evidence>
<proteinExistence type="inferred from homology"/>
<dbReference type="PROSITE" id="PS50984">
    <property type="entry name" value="TRUD"/>
    <property type="match status" value="1"/>
</dbReference>
<keyword evidence="7" id="KW-1185">Reference proteome</keyword>
<dbReference type="PANTHER" id="PTHR47811">
    <property type="entry name" value="TRNA PSEUDOURIDINE SYNTHASE D"/>
    <property type="match status" value="1"/>
</dbReference>
<reference evidence="6 7" key="1">
    <citation type="journal article" date="2014" name="PLoS ONE">
        <title>Physiological and genomic features of a novel sulfur-oxidizing gammaproteobacterium belonging to a previously uncultivated symbiotic lineage isolated from a hydrothermal vent.</title>
        <authorList>
            <person name="Nunoura T."/>
            <person name="Takaki Y."/>
            <person name="Kazama H."/>
            <person name="Kakuta J."/>
            <person name="Shimamura S."/>
            <person name="Makita H."/>
            <person name="Hirai M."/>
            <person name="Miyazaki M."/>
            <person name="Takai K."/>
        </authorList>
    </citation>
    <scope>NUCLEOTIDE SEQUENCE [LARGE SCALE GENOMIC DNA]</scope>
    <source>
        <strain evidence="6 7">Hiromi1</strain>
    </source>
</reference>
<dbReference type="Gene3D" id="3.30.2340.10">
    <property type="entry name" value="TruD, insertion domain"/>
    <property type="match status" value="1"/>
</dbReference>
<dbReference type="PROSITE" id="PS01268">
    <property type="entry name" value="UPF0024"/>
    <property type="match status" value="1"/>
</dbReference>
<organism evidence="6 7">
    <name type="scientific">Thiolapillus brandeum</name>
    <dbReference type="NCBI Taxonomy" id="1076588"/>
    <lineage>
        <taxon>Bacteria</taxon>
        <taxon>Pseudomonadati</taxon>
        <taxon>Pseudomonadota</taxon>
        <taxon>Gammaproteobacteria</taxon>
        <taxon>Chromatiales</taxon>
        <taxon>Sedimenticolaceae</taxon>
        <taxon>Thiolapillus</taxon>
    </lineage>
</organism>
<dbReference type="InterPro" id="IPR042214">
    <property type="entry name" value="TruD_catalytic"/>
</dbReference>
<dbReference type="KEGG" id="tbn:TBH_C1892"/>
<dbReference type="GO" id="GO:0160150">
    <property type="term" value="F:tRNA pseudouridine(13) synthase activity"/>
    <property type="evidence" value="ECO:0007669"/>
    <property type="project" value="UniProtKB-EC"/>
</dbReference>
<sequence length="340" mass="37347">MSDPVAGLPRAWGGAAGTGSLRASAADFEVIEDLGLHPSGEGEHVLLKIRKRNLNTAEVAGHIARLAGVRPRDVSYAGLKDRVAVTTQTFSVHLPGKDDPDWTALEGDNLEVLQAHRHHRKLRRGALRGNHFHLRIHDFRGDAALLETRLEQITSAGVPNYFGSQRFGREGGNLAHARALFAGERKKVRRDKRSIWLSAARSWLFNLVLAERVRQGTWNQIIDGDVMQLAGASGQFRAENDEVLPGRLQRQEVHVTGPLCGCAGRALEPQGAALALEQSVLAEQQAWIDGLQRFGLEHDRRALGVRVRDLQWSLQGADLEVRFSLDSGSYATVVMGEILA</sequence>
<evidence type="ECO:0000313" key="6">
    <source>
        <dbReference type="EMBL" id="BAO44807.1"/>
    </source>
</evidence>
<dbReference type="RefSeq" id="WP_041067992.1">
    <property type="nucleotide sequence ID" value="NZ_AP012273.1"/>
</dbReference>
<dbReference type="Pfam" id="PF01142">
    <property type="entry name" value="TruD"/>
    <property type="match status" value="2"/>
</dbReference>
<accession>A0A7U6GJK5</accession>
<dbReference type="HAMAP" id="MF_01082">
    <property type="entry name" value="TruD"/>
    <property type="match status" value="1"/>
</dbReference>
<keyword evidence="2 4" id="KW-0819">tRNA processing</keyword>
<name>A0A7U6GJK5_9GAMM</name>